<dbReference type="InterPro" id="IPR004752">
    <property type="entry name" value="AmpG_permease/AT-1"/>
</dbReference>
<feature type="transmembrane region" description="Helical" evidence="6">
    <location>
        <begin position="167"/>
        <end position="189"/>
    </location>
</feature>
<comment type="caution">
    <text evidence="7">The sequence shown here is derived from an EMBL/GenBank/DDBJ whole genome shotgun (WGS) entry which is preliminary data.</text>
</comment>
<proteinExistence type="predicted"/>
<feature type="transmembrane region" description="Helical" evidence="6">
    <location>
        <begin position="288"/>
        <end position="310"/>
    </location>
</feature>
<keyword evidence="4 6" id="KW-1133">Transmembrane helix</keyword>
<feature type="transmembrane region" description="Helical" evidence="6">
    <location>
        <begin position="12"/>
        <end position="31"/>
    </location>
</feature>
<keyword evidence="3 6" id="KW-0812">Transmembrane</keyword>
<feature type="transmembrane region" description="Helical" evidence="6">
    <location>
        <begin position="76"/>
        <end position="95"/>
    </location>
</feature>
<dbReference type="GO" id="GO:0016020">
    <property type="term" value="C:membrane"/>
    <property type="evidence" value="ECO:0007669"/>
    <property type="project" value="UniProtKB-SubCell"/>
</dbReference>
<dbReference type="PANTHER" id="PTHR12778">
    <property type="entry name" value="SOLUTE CARRIER FAMILY 33 ACETYL-COA TRANSPORTER -RELATED"/>
    <property type="match status" value="1"/>
</dbReference>
<sequence length="336" mass="37186">MQTTGRISNEISGRLTSFFLLYFLQGMPYGIQTRFLPLQLRKVGMSLTNLGYFRMVLAPWVLKGLWAPIIDRTGDLKMFVCGSHIVLVALSLIASQFPPEYITVLGIVLFLIHLSVAVQDIALDGLLIDLLTPAQLVAGNMVQVIGYKLGSIVSGGFFGFFTEIAGWDILFLSLAGMYALGYMISVISIPSAVQNDIIFPDEDGSETQIPVNSNVSSMLGFDDTNSVPMELSLRQRRQRPQQSIYQLVDIEGTMWLLPFVFLYKCGDQGVSSLFPMFMIDAGLDMAEVAFWGGCVGQVFSLAGSVVGGVLRKKVLKSKVHRTALLLFFFFSEMIYY</sequence>
<evidence type="ECO:0000256" key="4">
    <source>
        <dbReference type="ARBA" id="ARBA00022989"/>
    </source>
</evidence>
<evidence type="ECO:0000256" key="2">
    <source>
        <dbReference type="ARBA" id="ARBA00022448"/>
    </source>
</evidence>
<feature type="transmembrane region" description="Helical" evidence="6">
    <location>
        <begin position="101"/>
        <end position="123"/>
    </location>
</feature>
<reference evidence="7" key="1">
    <citation type="submission" date="2021-04" db="EMBL/GenBank/DDBJ databases">
        <authorList>
            <consortium name="Molecular Ecology Group"/>
        </authorList>
    </citation>
    <scope>NUCLEOTIDE SEQUENCE</scope>
</reference>
<feature type="transmembrane region" description="Helical" evidence="6">
    <location>
        <begin position="244"/>
        <end position="263"/>
    </location>
</feature>
<evidence type="ECO:0000256" key="6">
    <source>
        <dbReference type="SAM" id="Phobius"/>
    </source>
</evidence>
<dbReference type="AlphaFoldDB" id="A0A8S3ZIN2"/>
<dbReference type="Pfam" id="PF07690">
    <property type="entry name" value="MFS_1"/>
    <property type="match status" value="1"/>
</dbReference>
<evidence type="ECO:0000313" key="7">
    <source>
        <dbReference type="EMBL" id="CAG5127550.1"/>
    </source>
</evidence>
<dbReference type="InterPro" id="IPR036259">
    <property type="entry name" value="MFS_trans_sf"/>
</dbReference>
<dbReference type="Gene3D" id="1.20.1250.20">
    <property type="entry name" value="MFS general substrate transporter like domains"/>
    <property type="match status" value="1"/>
</dbReference>
<feature type="non-terminal residue" evidence="7">
    <location>
        <position position="1"/>
    </location>
</feature>
<feature type="transmembrane region" description="Helical" evidence="6">
    <location>
        <begin position="51"/>
        <end position="69"/>
    </location>
</feature>
<accession>A0A8S3ZIN2</accession>
<keyword evidence="5 6" id="KW-0472">Membrane</keyword>
<dbReference type="InterPro" id="IPR011701">
    <property type="entry name" value="MFS"/>
</dbReference>
<dbReference type="Proteomes" id="UP000678393">
    <property type="component" value="Unassembled WGS sequence"/>
</dbReference>
<evidence type="ECO:0000313" key="8">
    <source>
        <dbReference type="Proteomes" id="UP000678393"/>
    </source>
</evidence>
<dbReference type="PANTHER" id="PTHR12778:SF10">
    <property type="entry name" value="MAJOR FACILITATOR SUPERFAMILY DOMAIN-CONTAINING PROTEIN 3"/>
    <property type="match status" value="1"/>
</dbReference>
<evidence type="ECO:0000256" key="1">
    <source>
        <dbReference type="ARBA" id="ARBA00004141"/>
    </source>
</evidence>
<keyword evidence="2" id="KW-0813">Transport</keyword>
<dbReference type="SUPFAM" id="SSF103473">
    <property type="entry name" value="MFS general substrate transporter"/>
    <property type="match status" value="1"/>
</dbReference>
<protein>
    <submittedName>
        <fullName evidence="7">Uncharacterized protein</fullName>
    </submittedName>
</protein>
<gene>
    <name evidence="7" type="ORF">CUNI_LOCUS13108</name>
</gene>
<keyword evidence="8" id="KW-1185">Reference proteome</keyword>
<organism evidence="7 8">
    <name type="scientific">Candidula unifasciata</name>
    <dbReference type="NCBI Taxonomy" id="100452"/>
    <lineage>
        <taxon>Eukaryota</taxon>
        <taxon>Metazoa</taxon>
        <taxon>Spiralia</taxon>
        <taxon>Lophotrochozoa</taxon>
        <taxon>Mollusca</taxon>
        <taxon>Gastropoda</taxon>
        <taxon>Heterobranchia</taxon>
        <taxon>Euthyneura</taxon>
        <taxon>Panpulmonata</taxon>
        <taxon>Eupulmonata</taxon>
        <taxon>Stylommatophora</taxon>
        <taxon>Helicina</taxon>
        <taxon>Helicoidea</taxon>
        <taxon>Geomitridae</taxon>
        <taxon>Candidula</taxon>
    </lineage>
</organism>
<dbReference type="EMBL" id="CAJHNH020002724">
    <property type="protein sequence ID" value="CAG5127550.1"/>
    <property type="molecule type" value="Genomic_DNA"/>
</dbReference>
<evidence type="ECO:0000256" key="3">
    <source>
        <dbReference type="ARBA" id="ARBA00022692"/>
    </source>
</evidence>
<comment type="subcellular location">
    <subcellularLocation>
        <location evidence="1">Membrane</location>
        <topology evidence="1">Multi-pass membrane protein</topology>
    </subcellularLocation>
</comment>
<dbReference type="OrthoDB" id="6415790at2759"/>
<evidence type="ECO:0000256" key="5">
    <source>
        <dbReference type="ARBA" id="ARBA00023136"/>
    </source>
</evidence>
<name>A0A8S3ZIN2_9EUPU</name>
<dbReference type="GO" id="GO:0022857">
    <property type="term" value="F:transmembrane transporter activity"/>
    <property type="evidence" value="ECO:0007669"/>
    <property type="project" value="InterPro"/>
</dbReference>